<organism evidence="1 2">
    <name type="scientific">Candidatus Omnitrophus magneticus</name>
    <dbReference type="NCBI Taxonomy" id="1609969"/>
    <lineage>
        <taxon>Bacteria</taxon>
        <taxon>Pseudomonadati</taxon>
        <taxon>Candidatus Omnitrophota</taxon>
        <taxon>Candidatus Omnitrophus</taxon>
    </lineage>
</organism>
<evidence type="ECO:0000313" key="2">
    <source>
        <dbReference type="Proteomes" id="UP000033428"/>
    </source>
</evidence>
<proteinExistence type="predicted"/>
<sequence>RRRFKDGKEHRYFSIVESSRTRRGVIKRQVLYLGEMKDSQEAAWCKALEGFDKSDKTYRQLSIFPDDINPTDKVTNQIQITLDNFI</sequence>
<evidence type="ECO:0008006" key="3">
    <source>
        <dbReference type="Google" id="ProtNLM"/>
    </source>
</evidence>
<reference evidence="1 2" key="1">
    <citation type="submission" date="2015-02" db="EMBL/GenBank/DDBJ databases">
        <title>Single-cell genomics of uncultivated deep-branching MTB reveals a conserved set of magnetosome genes.</title>
        <authorList>
            <person name="Kolinko S."/>
            <person name="Richter M."/>
            <person name="Glockner F.O."/>
            <person name="Brachmann A."/>
            <person name="Schuler D."/>
        </authorList>
    </citation>
    <scope>NUCLEOTIDE SEQUENCE [LARGE SCALE GENOMIC DNA]</scope>
    <source>
        <strain evidence="1">SKK-01</strain>
    </source>
</reference>
<name>A0A0F0CPF0_9BACT</name>
<keyword evidence="2" id="KW-1185">Reference proteome</keyword>
<comment type="caution">
    <text evidence="1">The sequence shown here is derived from an EMBL/GenBank/DDBJ whole genome shotgun (WGS) entry which is preliminary data.</text>
</comment>
<dbReference type="EMBL" id="JYNY01000454">
    <property type="protein sequence ID" value="KJJ83899.1"/>
    <property type="molecule type" value="Genomic_DNA"/>
</dbReference>
<dbReference type="AlphaFoldDB" id="A0A0F0CPF0"/>
<gene>
    <name evidence="1" type="ORF">OMAG_002233</name>
</gene>
<evidence type="ECO:0000313" key="1">
    <source>
        <dbReference type="EMBL" id="KJJ83899.1"/>
    </source>
</evidence>
<accession>A0A0F0CPF0</accession>
<dbReference type="Proteomes" id="UP000033428">
    <property type="component" value="Unassembled WGS sequence"/>
</dbReference>
<feature type="non-terminal residue" evidence="1">
    <location>
        <position position="1"/>
    </location>
</feature>
<protein>
    <recommendedName>
        <fullName evidence="3">Transposase</fullName>
    </recommendedName>
</protein>